<proteinExistence type="predicted"/>
<keyword evidence="2" id="KW-1185">Reference proteome</keyword>
<dbReference type="EMBL" id="JWHR01000121">
    <property type="protein sequence ID" value="KHS56177.1"/>
    <property type="molecule type" value="Genomic_DNA"/>
</dbReference>
<dbReference type="AlphaFoldDB" id="A0A0B3W1N1"/>
<dbReference type="RefSeq" id="WP_039680806.1">
    <property type="nucleotide sequence ID" value="NZ_JWHR01000121.1"/>
</dbReference>
<protein>
    <submittedName>
        <fullName evidence="1">Uncharacterized protein</fullName>
    </submittedName>
</protein>
<dbReference type="Proteomes" id="UP000031189">
    <property type="component" value="Unassembled WGS sequence"/>
</dbReference>
<evidence type="ECO:0000313" key="1">
    <source>
        <dbReference type="EMBL" id="KHS56177.1"/>
    </source>
</evidence>
<comment type="caution">
    <text evidence="1">The sequence shown here is derived from an EMBL/GenBank/DDBJ whole genome shotgun (WGS) entry which is preliminary data.</text>
</comment>
<accession>A0A0B3W1N1</accession>
<gene>
    <name evidence="1" type="ORF">QX51_15575</name>
</gene>
<reference evidence="1 2" key="1">
    <citation type="submission" date="2014-12" db="EMBL/GenBank/DDBJ databases">
        <title>Draft genome sequence of Terrisporobacter sp. 08-306576, isolated from the blood culture of a bacteremia patient.</title>
        <authorList>
            <person name="Lund L.C."/>
            <person name="Sydenham T.V."/>
            <person name="Hogh S.V."/>
            <person name="Skov M.N."/>
            <person name="Kemp M."/>
            <person name="Justesen U.S."/>
        </authorList>
    </citation>
    <scope>NUCLEOTIDE SEQUENCE [LARGE SCALE GENOMIC DNA]</scope>
    <source>
        <strain evidence="1 2">08-306576</strain>
    </source>
</reference>
<organism evidence="1 2">
    <name type="scientific">Terrisporobacter othiniensis</name>
    <dbReference type="NCBI Taxonomy" id="1577792"/>
    <lineage>
        <taxon>Bacteria</taxon>
        <taxon>Bacillati</taxon>
        <taxon>Bacillota</taxon>
        <taxon>Clostridia</taxon>
        <taxon>Peptostreptococcales</taxon>
        <taxon>Peptostreptococcaceae</taxon>
        <taxon>Terrisporobacter</taxon>
    </lineage>
</organism>
<name>A0A0B3W1N1_9FIRM</name>
<sequence length="79" mass="9308">MSNWILEDVIGSMKARIKALENNIDDAEVHKVYKSANKDEINWLKYQLQEIELMLKDDTKEYDILYEAMNDNIPYLGVI</sequence>
<evidence type="ECO:0000313" key="2">
    <source>
        <dbReference type="Proteomes" id="UP000031189"/>
    </source>
</evidence>
<dbReference type="STRING" id="1577792.QX51_15575"/>